<dbReference type="Proteomes" id="UP000226031">
    <property type="component" value="Unassembled WGS sequence"/>
</dbReference>
<evidence type="ECO:0000256" key="1">
    <source>
        <dbReference type="SAM" id="MobiDB-lite"/>
    </source>
</evidence>
<dbReference type="AlphaFoldDB" id="A0A2B7ZTP9"/>
<feature type="compositionally biased region" description="Pro residues" evidence="1">
    <location>
        <begin position="36"/>
        <end position="45"/>
    </location>
</feature>
<proteinExistence type="predicted"/>
<evidence type="ECO:0008006" key="4">
    <source>
        <dbReference type="Google" id="ProtNLM"/>
    </source>
</evidence>
<feature type="compositionally biased region" description="Polar residues" evidence="1">
    <location>
        <begin position="12"/>
        <end position="35"/>
    </location>
</feature>
<evidence type="ECO:0000313" key="2">
    <source>
        <dbReference type="EMBL" id="PGH37065.1"/>
    </source>
</evidence>
<evidence type="ECO:0000313" key="3">
    <source>
        <dbReference type="Proteomes" id="UP000226031"/>
    </source>
</evidence>
<organism evidence="2 3">
    <name type="scientific">[Emmonsia] crescens</name>
    <dbReference type="NCBI Taxonomy" id="73230"/>
    <lineage>
        <taxon>Eukaryota</taxon>
        <taxon>Fungi</taxon>
        <taxon>Dikarya</taxon>
        <taxon>Ascomycota</taxon>
        <taxon>Pezizomycotina</taxon>
        <taxon>Eurotiomycetes</taxon>
        <taxon>Eurotiomycetidae</taxon>
        <taxon>Onygenales</taxon>
        <taxon>Ajellomycetaceae</taxon>
        <taxon>Emergomyces</taxon>
    </lineage>
</organism>
<gene>
    <name evidence="2" type="ORF">GX50_00048</name>
</gene>
<protein>
    <recommendedName>
        <fullName evidence="4">Cysteine-rich transmembrane CYSTM domain-containing protein</fullName>
    </recommendedName>
</protein>
<comment type="caution">
    <text evidence="2">The sequence shown here is derived from an EMBL/GenBank/DDBJ whole genome shotgun (WGS) entry which is preliminary data.</text>
</comment>
<dbReference type="EMBL" id="PDND01000001">
    <property type="protein sequence ID" value="PGH37065.1"/>
    <property type="molecule type" value="Genomic_DNA"/>
</dbReference>
<dbReference type="STRING" id="73230.A0A2B7ZTP9"/>
<accession>A0A2B7ZTP9</accession>
<feature type="compositionally biased region" description="Low complexity" evidence="1">
    <location>
        <begin position="84"/>
        <end position="99"/>
    </location>
</feature>
<feature type="region of interest" description="Disordered" evidence="1">
    <location>
        <begin position="1"/>
        <end position="111"/>
    </location>
</feature>
<name>A0A2B7ZTP9_9EURO</name>
<feature type="compositionally biased region" description="Low complexity" evidence="1">
    <location>
        <begin position="60"/>
        <end position="76"/>
    </location>
</feature>
<sequence>MGDNKNVRKPPSKTNTIQTNRNTNLGTYLKTIQQNAPPPSYPPPIHQDAGPYAPSPAPYGQPAAADYYNQPQQYGQQPPPGQYYPPQQGYPQQGYPQQPMSYTPQGMPPPQGHYVDNRETSRGAGGGICAGLLAGLACCCCLDMLF</sequence>
<keyword evidence="3" id="KW-1185">Reference proteome</keyword>
<reference evidence="2 3" key="1">
    <citation type="submission" date="2017-10" db="EMBL/GenBank/DDBJ databases">
        <title>Comparative genomics in systemic dimorphic fungi from Ajellomycetaceae.</title>
        <authorList>
            <person name="Munoz J.F."/>
            <person name="Mcewen J.G."/>
            <person name="Clay O.K."/>
            <person name="Cuomo C.A."/>
        </authorList>
    </citation>
    <scope>NUCLEOTIDE SEQUENCE [LARGE SCALE GENOMIC DNA]</scope>
    <source>
        <strain evidence="2 3">UAMH4076</strain>
    </source>
</reference>